<dbReference type="OrthoDB" id="268521at2759"/>
<gene>
    <name evidence="10" type="primary">mRpL16</name>
    <name evidence="10" type="synonym">arm</name>
    <name evidence="9" type="synonym">EG:63B12.2</name>
    <name evidence="10" type="ORF">CG3109</name>
</gene>
<evidence type="ECO:0000256" key="5">
    <source>
        <dbReference type="ARBA" id="ARBA00023128"/>
    </source>
</evidence>
<dbReference type="PhylomeDB" id="O46082"/>
<dbReference type="Gene3D" id="3.90.1170.10">
    <property type="entry name" value="Ribosomal protein L10e/L16"/>
    <property type="match status" value="1"/>
</dbReference>
<dbReference type="VEuPathDB" id="VectorBase:FBgn0023519"/>
<protein>
    <recommendedName>
        <fullName evidence="7">Large ribosomal subunit protein uL16m</fullName>
    </recommendedName>
    <alternativeName>
        <fullName evidence="8">39S ribosomal protein L16, mitochondrial</fullName>
    </alternativeName>
</protein>
<dbReference type="PIR" id="T12688">
    <property type="entry name" value="T12688"/>
</dbReference>
<reference evidence="9" key="2">
    <citation type="submission" date="1999-04" db="EMBL/GenBank/DDBJ databases">
        <authorList>
            <person name="Benos P."/>
        </authorList>
    </citation>
    <scope>NUCLEOTIDE SEQUENCE</scope>
</reference>
<dbReference type="GO" id="GO:0005762">
    <property type="term" value="C:mitochondrial large ribosomal subunit"/>
    <property type="evidence" value="ECO:0000250"/>
    <property type="project" value="FlyBase"/>
</dbReference>
<proteinExistence type="inferred from homology"/>
<accession>O46082</accession>
<evidence type="ECO:0000313" key="10">
    <source>
        <dbReference type="FlyBase" id="FBgn0023519"/>
    </source>
</evidence>
<dbReference type="FunFam" id="3.90.1170.10:FF:000005">
    <property type="entry name" value="39S ribosomal protein L16, mitochondrial"/>
    <property type="match status" value="1"/>
</dbReference>
<evidence type="ECO:0000256" key="6">
    <source>
        <dbReference type="ARBA" id="ARBA00023274"/>
    </source>
</evidence>
<name>O46082_DROME</name>
<dbReference type="ExpressionAtlas" id="O46082">
    <property type="expression patterns" value="baseline and differential"/>
</dbReference>
<keyword evidence="5" id="KW-0496">Mitochondrion</keyword>
<comment type="subcellular location">
    <subcellularLocation>
        <location evidence="1">Mitochondrion</location>
    </subcellularLocation>
</comment>
<evidence type="ECO:0000256" key="1">
    <source>
        <dbReference type="ARBA" id="ARBA00004173"/>
    </source>
</evidence>
<organism evidence="9">
    <name type="scientific">Drosophila melanogaster</name>
    <name type="common">Fruit fly</name>
    <dbReference type="NCBI Taxonomy" id="7227"/>
    <lineage>
        <taxon>Eukaryota</taxon>
        <taxon>Metazoa</taxon>
        <taxon>Ecdysozoa</taxon>
        <taxon>Arthropoda</taxon>
        <taxon>Hexapoda</taxon>
        <taxon>Insecta</taxon>
        <taxon>Pterygota</taxon>
        <taxon>Neoptera</taxon>
        <taxon>Endopterygota</taxon>
        <taxon>Diptera</taxon>
        <taxon>Brachycera</taxon>
        <taxon>Muscomorpha</taxon>
        <taxon>Ephydroidea</taxon>
        <taxon>Drosophilidae</taxon>
        <taxon>Drosophila</taxon>
        <taxon>Sophophora</taxon>
    </lineage>
</organism>
<dbReference type="InterPro" id="IPR016180">
    <property type="entry name" value="Ribosomal_uL16_dom"/>
</dbReference>
<comment type="similarity">
    <text evidence="2">Belongs to the universal ribosomal protein uL16 family.</text>
</comment>
<dbReference type="PANTHER" id="PTHR12220">
    <property type="entry name" value="50S/60S RIBOSOMAL PROTEIN L16"/>
    <property type="match status" value="1"/>
</dbReference>
<dbReference type="SUPFAM" id="SSF54686">
    <property type="entry name" value="Ribosomal protein L16p/L10e"/>
    <property type="match status" value="1"/>
</dbReference>
<evidence type="ECO:0000256" key="3">
    <source>
        <dbReference type="ARBA" id="ARBA00022946"/>
    </source>
</evidence>
<dbReference type="HOGENOM" id="CLU_096518_0_0_1"/>
<dbReference type="InterPro" id="IPR036920">
    <property type="entry name" value="Ribosomal_uL16_sf"/>
</dbReference>
<dbReference type="EMBL" id="AL021106">
    <property type="protein sequence ID" value="CAA15945.1"/>
    <property type="molecule type" value="Genomic_DNA"/>
</dbReference>
<dbReference type="Pfam" id="PF00252">
    <property type="entry name" value="Ribosomal_L16"/>
    <property type="match status" value="1"/>
</dbReference>
<dbReference type="GO" id="GO:0003735">
    <property type="term" value="F:structural constituent of ribosome"/>
    <property type="evidence" value="ECO:0000250"/>
    <property type="project" value="FlyBase"/>
</dbReference>
<dbReference type="GO" id="GO:0032543">
    <property type="term" value="P:mitochondrial translation"/>
    <property type="evidence" value="ECO:0000250"/>
    <property type="project" value="FlyBase"/>
</dbReference>
<evidence type="ECO:0000313" key="9">
    <source>
        <dbReference type="EMBL" id="CAA15945.1"/>
    </source>
</evidence>
<dbReference type="PANTHER" id="PTHR12220:SF13">
    <property type="entry name" value="LARGE RIBOSOMAL SUBUNIT PROTEIN UL16M"/>
    <property type="match status" value="1"/>
</dbReference>
<dbReference type="FlyBase" id="FBgn0023519">
    <property type="gene designation" value="mRpL16"/>
</dbReference>
<dbReference type="AlphaFoldDB" id="O46082"/>
<keyword evidence="4" id="KW-0689">Ribosomal protein</keyword>
<evidence type="ECO:0000256" key="2">
    <source>
        <dbReference type="ARBA" id="ARBA00008931"/>
    </source>
</evidence>
<dbReference type="InterPro" id="IPR000114">
    <property type="entry name" value="Ribosomal_uL16_bact-type"/>
</dbReference>
<sequence length="254" mass="29264">MLSLKLVSQLFKQSLAFCNKPLKLFFAAGNMAIVNTAGLKYFAPPIKYQNVEQPERPKLRVIERQPQLPPNIRPPKMQKRLRYMRGPEMVHNTLLHKQYAIVATGGGRLRWGHYEMMRLTIGRKMNVNTMFATWRVPAPWQPITKKGQGQRMGGGKGAIDHYVTPIKAGRVIVEIAGKCEFVEVKQFLQQVANQLPFQATVVSQEMLDEQRVAEEEQTRQNENPFTMKYVIQNNLSGCHRWLSPVDHKWFGKHL</sequence>
<dbReference type="GO" id="GO:0005743">
    <property type="term" value="C:mitochondrial inner membrane"/>
    <property type="evidence" value="ECO:0007669"/>
    <property type="project" value="UniProtKB-ARBA"/>
</dbReference>
<dbReference type="CDD" id="cd01433">
    <property type="entry name" value="Ribosomal_L16_L10e"/>
    <property type="match status" value="1"/>
</dbReference>
<dbReference type="InterPro" id="IPR047873">
    <property type="entry name" value="Ribosomal_uL16"/>
</dbReference>
<evidence type="ECO:0000256" key="7">
    <source>
        <dbReference type="ARBA" id="ARBA00035302"/>
    </source>
</evidence>
<keyword evidence="3" id="KW-0809">Transit peptide</keyword>
<reference evidence="9" key="1">
    <citation type="submission" date="1998-01" db="EMBL/GenBank/DDBJ databases">
        <title>Sequencing the distal X chromosome of Drosophila melanogaster.</title>
        <authorList>
            <person name="Ferraz C."/>
            <person name="Vidal S."/>
            <person name="Brun C."/>
            <person name="Bucheton A."/>
            <person name="Demaille J.G."/>
        </authorList>
    </citation>
    <scope>NUCLEOTIDE SEQUENCE</scope>
</reference>
<dbReference type="AGR" id="FB:FBgn0023519"/>
<dbReference type="GO" id="GO:0019843">
    <property type="term" value="F:rRNA binding"/>
    <property type="evidence" value="ECO:0007669"/>
    <property type="project" value="InterPro"/>
</dbReference>
<keyword evidence="6" id="KW-0687">Ribonucleoprotein</keyword>
<evidence type="ECO:0000256" key="8">
    <source>
        <dbReference type="ARBA" id="ARBA00035440"/>
    </source>
</evidence>
<evidence type="ECO:0000256" key="4">
    <source>
        <dbReference type="ARBA" id="ARBA00022980"/>
    </source>
</evidence>